<comment type="caution">
    <text evidence="2">The sequence shown here is derived from an EMBL/GenBank/DDBJ whole genome shotgun (WGS) entry which is preliminary data.</text>
</comment>
<accession>A0A8H4CC34</accession>
<proteinExistence type="predicted"/>
<dbReference type="InterPro" id="IPR042831">
    <property type="entry name" value="Ribosomal_mL40_fung"/>
</dbReference>
<evidence type="ECO:0000256" key="1">
    <source>
        <dbReference type="SAM" id="MobiDB-lite"/>
    </source>
</evidence>
<dbReference type="EMBL" id="WVTB01000071">
    <property type="protein sequence ID" value="KAF3801038.1"/>
    <property type="molecule type" value="Genomic_DNA"/>
</dbReference>
<dbReference type="AlphaFoldDB" id="A0A8H4CC34"/>
<gene>
    <name evidence="2" type="ORF">GCG54_00010317</name>
</gene>
<feature type="region of interest" description="Disordered" evidence="1">
    <location>
        <begin position="400"/>
        <end position="445"/>
    </location>
</feature>
<dbReference type="GO" id="GO:0032543">
    <property type="term" value="P:mitochondrial translation"/>
    <property type="evidence" value="ECO:0007669"/>
    <property type="project" value="InterPro"/>
</dbReference>
<dbReference type="GO" id="GO:0005739">
    <property type="term" value="C:mitochondrion"/>
    <property type="evidence" value="ECO:0007669"/>
    <property type="project" value="GOC"/>
</dbReference>
<dbReference type="RefSeq" id="XP_045260197.1">
    <property type="nucleotide sequence ID" value="XM_045410242.1"/>
</dbReference>
<dbReference type="Proteomes" id="UP000613401">
    <property type="component" value="Unassembled WGS sequence"/>
</dbReference>
<evidence type="ECO:0000313" key="2">
    <source>
        <dbReference type="EMBL" id="KAF3801038.1"/>
    </source>
</evidence>
<evidence type="ECO:0000313" key="3">
    <source>
        <dbReference type="Proteomes" id="UP000613401"/>
    </source>
</evidence>
<reference evidence="2" key="1">
    <citation type="journal article" date="2020" name="Phytopathology">
        <title>Genome sequence and comparative analysis of Colletotrichum gloeosporioides isolated from Liriodendron leaves.</title>
        <authorList>
            <person name="Fu F.F."/>
            <person name="Hao Z."/>
            <person name="Wang P."/>
            <person name="Lu Y."/>
            <person name="Xue L.J."/>
            <person name="Wei G."/>
            <person name="Tian Y."/>
            <person name="Baishi H."/>
            <person name="Xu H."/>
            <person name="Shi J."/>
            <person name="Cheng T."/>
            <person name="Wang G."/>
            <person name="Yi Y."/>
            <person name="Chen J."/>
        </authorList>
    </citation>
    <scope>NUCLEOTIDE SEQUENCE</scope>
    <source>
        <strain evidence="2">Lc1</strain>
    </source>
</reference>
<keyword evidence="3" id="KW-1185">Reference proteome</keyword>
<reference evidence="2" key="2">
    <citation type="submission" date="2020-03" db="EMBL/GenBank/DDBJ databases">
        <authorList>
            <person name="Fu F.-F."/>
            <person name="Chen J."/>
        </authorList>
    </citation>
    <scope>NUCLEOTIDE SEQUENCE</scope>
    <source>
        <strain evidence="2">Lc1</strain>
    </source>
</reference>
<protein>
    <submittedName>
        <fullName evidence="2">Uncharacterized protein</fullName>
    </submittedName>
</protein>
<name>A0A8H4CC34_COLGL</name>
<dbReference type="GeneID" id="69017445"/>
<dbReference type="PANTHER" id="PTHR39150:SF1">
    <property type="entry name" value="LARGE RIBOSOMAL SUBUNIT PROTEIN ML40"/>
    <property type="match status" value="1"/>
</dbReference>
<organism evidence="2 3">
    <name type="scientific">Colletotrichum gloeosporioides</name>
    <name type="common">Anthracnose fungus</name>
    <name type="synonym">Glomerella cingulata</name>
    <dbReference type="NCBI Taxonomy" id="474922"/>
    <lineage>
        <taxon>Eukaryota</taxon>
        <taxon>Fungi</taxon>
        <taxon>Dikarya</taxon>
        <taxon>Ascomycota</taxon>
        <taxon>Pezizomycotina</taxon>
        <taxon>Sordariomycetes</taxon>
        <taxon>Hypocreomycetidae</taxon>
        <taxon>Glomerellales</taxon>
        <taxon>Glomerellaceae</taxon>
        <taxon>Colletotrichum</taxon>
        <taxon>Colletotrichum gloeosporioides species complex</taxon>
    </lineage>
</organism>
<dbReference type="GO" id="GO:0003735">
    <property type="term" value="F:structural constituent of ribosome"/>
    <property type="evidence" value="ECO:0007669"/>
    <property type="project" value="InterPro"/>
</dbReference>
<dbReference type="PANTHER" id="PTHR39150">
    <property type="entry name" value="54S RIBOSOMAL PROTEIN L28, MITOCHONDRIAL"/>
    <property type="match status" value="1"/>
</dbReference>
<dbReference type="Gene3D" id="6.10.250.3440">
    <property type="match status" value="1"/>
</dbReference>
<sequence length="617" mass="69247">MCSLGLPGPDGFPPANPSLNRAFSKFLSHHNLTTIWSHPLRPAIFNAHTSAHLAETRLAEEDNITTLWHAIRAAHIHEVEPVYTPDELLIQKAAFAISVNREWTVPRREEAILTLAAQNWSVPCKRIPIPAAADRTLPVVGALANTRYFLGLPPGSPILAYRRHRSLEPHDRRNFAYKGRVPHPPAVRIARMRHLAGKVASQVISLLAFDPNNPSGFTAPEYATLLTADLDDGVSVREVHARWIARFEMGQRTAYSHALRTSSAVKELASLILSTKREELADEEWAVLAALADVVTWDRPTGQHPEVWLNVIAKTYHADEGKEVLHNIFEGGIINDVLVYHADVLLGKTIHEYYAQKYTGAYVDDRALFVPDTLHNRVDVAPVALTPDLRAVADRLRAQLLRPADPPKPESDDEDDDDQGLSITVKTDDGSLPTSPIKPSHDTSAYIPPAIMSTPFSLRGLFRPTTTLTTPFTTAVRAFTTTPAPARRGASVSAATPEYTRKILNLKQHLFARAPPPLRMARNRHLRHWTIHRAWLLLQRQQREARERELYRMHQGMYNAAEELRHTAGPGTRDEGWLYRISQEKKGVYGAGAVPIEYARYQTETPARVAWNHDWKR</sequence>